<accession>K4LRT3</accession>
<sequence length="273" mass="32488">MGVALSYLRDLSEEDLYFIVSTVVDKRQDHDHICDLLKDKPDLVEIMLDDEKLFRRVREEENIFLKISPFLLFSILLLQAKKELERQSYTLEIVSRRERIPVFDARDASQLLQNKDVRAYLARMLASFTRVDSTTVVYKARGLTYQRHFSELDFDDVQELASLVELPYRYDFYKRLADISLFITGIYPEYTLNAEAPCDRTPVRYLGRSRRTLHDYEEEGRRYYDLAATYDEAREQGLDHVFSLLAEKFTTARKPLNYLAENYIYKYRNKWFA</sequence>
<dbReference type="OrthoDB" id="2081983at2"/>
<organism evidence="1 2">
    <name type="scientific">Thermacetogenium phaeum (strain ATCC BAA-254 / DSM 26808 / PB)</name>
    <dbReference type="NCBI Taxonomy" id="1089553"/>
    <lineage>
        <taxon>Bacteria</taxon>
        <taxon>Bacillati</taxon>
        <taxon>Bacillota</taxon>
        <taxon>Clostridia</taxon>
        <taxon>Thermoanaerobacterales</taxon>
        <taxon>Thermoanaerobacteraceae</taxon>
        <taxon>Thermacetogenium</taxon>
    </lineage>
</organism>
<evidence type="ECO:0000313" key="2">
    <source>
        <dbReference type="Proteomes" id="UP000000467"/>
    </source>
</evidence>
<dbReference type="AlphaFoldDB" id="K4LRT3"/>
<proteinExistence type="predicted"/>
<dbReference type="RefSeq" id="WP_015049692.1">
    <property type="nucleotide sequence ID" value="NC_018870.1"/>
</dbReference>
<dbReference type="Proteomes" id="UP000000467">
    <property type="component" value="Chromosome"/>
</dbReference>
<keyword evidence="2" id="KW-1185">Reference proteome</keyword>
<evidence type="ECO:0000313" key="1">
    <source>
        <dbReference type="EMBL" id="AFV10774.1"/>
    </source>
</evidence>
<dbReference type="HOGENOM" id="CLU_1019169_0_0_9"/>
<protein>
    <submittedName>
        <fullName evidence="1">Uncharacterized protein</fullName>
    </submittedName>
</protein>
<dbReference type="KEGG" id="tpz:Tph_c05360"/>
<dbReference type="eggNOG" id="ENOG5032NQ1">
    <property type="taxonomic scope" value="Bacteria"/>
</dbReference>
<reference evidence="1 2" key="1">
    <citation type="journal article" date="2012" name="BMC Genomics">
        <title>Genome-guided analysis of physiological and morphological traits of the fermentative acetate oxidizer Thermacetogenium phaeum.</title>
        <authorList>
            <person name="Oehler D."/>
            <person name="Poehlein A."/>
            <person name="Leimbach A."/>
            <person name="Muller N."/>
            <person name="Daniel R."/>
            <person name="Gottschalk G."/>
            <person name="Schink B."/>
        </authorList>
    </citation>
    <scope>NUCLEOTIDE SEQUENCE [LARGE SCALE GENOMIC DNA]</scope>
    <source>
        <strain evidence="2">ATCC BAA-254 / DSM 26808 / PB</strain>
    </source>
</reference>
<name>K4LRT3_THEPS</name>
<gene>
    <name evidence="1" type="ordered locus">Tph_c05360</name>
</gene>
<dbReference type="EMBL" id="CP003732">
    <property type="protein sequence ID" value="AFV10774.1"/>
    <property type="molecule type" value="Genomic_DNA"/>
</dbReference>